<name>M2R724_CERS8</name>
<proteinExistence type="predicted"/>
<dbReference type="AlphaFoldDB" id="M2R724"/>
<keyword evidence="3" id="KW-1185">Reference proteome</keyword>
<evidence type="ECO:0008006" key="4">
    <source>
        <dbReference type="Google" id="ProtNLM"/>
    </source>
</evidence>
<sequence length="243" mass="27309">MATTFASRSASTPQPDEIEPYARDGNEEYKSHKASGRYTRVHSPSLIGGLPLELWWNVLEITDDPRALLATGYTCKAFCGVVRNIIEKRTIMMELNDLLDDPTRGYFFRGASIRSAILSTWISTYDPKSLRLQAMLISDGRLLLRSQTRSAFSRLKSVTDLTLHCIHFSTFSDFSRTVCALPNLSTLVLRNVTVNDSRSYSLQGIYFARSLRLKWLDEALNVVGRQGPSRLHPGEASSTLNIE</sequence>
<evidence type="ECO:0000256" key="1">
    <source>
        <dbReference type="SAM" id="MobiDB-lite"/>
    </source>
</evidence>
<protein>
    <recommendedName>
        <fullName evidence="4">F-box domain-containing protein</fullName>
    </recommendedName>
</protein>
<feature type="compositionally biased region" description="Polar residues" evidence="1">
    <location>
        <begin position="1"/>
        <end position="14"/>
    </location>
</feature>
<dbReference type="InterPro" id="IPR036047">
    <property type="entry name" value="F-box-like_dom_sf"/>
</dbReference>
<gene>
    <name evidence="2" type="ORF">CERSUDRAFT_117097</name>
</gene>
<dbReference type="SUPFAM" id="SSF81383">
    <property type="entry name" value="F-box domain"/>
    <property type="match status" value="1"/>
</dbReference>
<feature type="region of interest" description="Disordered" evidence="1">
    <location>
        <begin position="1"/>
        <end position="24"/>
    </location>
</feature>
<organism evidence="2 3">
    <name type="scientific">Ceriporiopsis subvermispora (strain B)</name>
    <name type="common">White-rot fungus</name>
    <name type="synonym">Gelatoporia subvermispora</name>
    <dbReference type="NCBI Taxonomy" id="914234"/>
    <lineage>
        <taxon>Eukaryota</taxon>
        <taxon>Fungi</taxon>
        <taxon>Dikarya</taxon>
        <taxon>Basidiomycota</taxon>
        <taxon>Agaricomycotina</taxon>
        <taxon>Agaricomycetes</taxon>
        <taxon>Polyporales</taxon>
        <taxon>Gelatoporiaceae</taxon>
        <taxon>Gelatoporia</taxon>
    </lineage>
</organism>
<accession>M2R724</accession>
<evidence type="ECO:0000313" key="3">
    <source>
        <dbReference type="Proteomes" id="UP000016930"/>
    </source>
</evidence>
<evidence type="ECO:0000313" key="2">
    <source>
        <dbReference type="EMBL" id="EMD34197.1"/>
    </source>
</evidence>
<dbReference type="HOGENOM" id="CLU_1142477_0_0_1"/>
<dbReference type="EMBL" id="KB445803">
    <property type="protein sequence ID" value="EMD34197.1"/>
    <property type="molecule type" value="Genomic_DNA"/>
</dbReference>
<dbReference type="Proteomes" id="UP000016930">
    <property type="component" value="Unassembled WGS sequence"/>
</dbReference>
<reference evidence="2 3" key="1">
    <citation type="journal article" date="2012" name="Proc. Natl. Acad. Sci. U.S.A.">
        <title>Comparative genomics of Ceriporiopsis subvermispora and Phanerochaete chrysosporium provide insight into selective ligninolysis.</title>
        <authorList>
            <person name="Fernandez-Fueyo E."/>
            <person name="Ruiz-Duenas F.J."/>
            <person name="Ferreira P."/>
            <person name="Floudas D."/>
            <person name="Hibbett D.S."/>
            <person name="Canessa P."/>
            <person name="Larrondo L.F."/>
            <person name="James T.Y."/>
            <person name="Seelenfreund D."/>
            <person name="Lobos S."/>
            <person name="Polanco R."/>
            <person name="Tello M."/>
            <person name="Honda Y."/>
            <person name="Watanabe T."/>
            <person name="Watanabe T."/>
            <person name="Ryu J.S."/>
            <person name="Kubicek C.P."/>
            <person name="Schmoll M."/>
            <person name="Gaskell J."/>
            <person name="Hammel K.E."/>
            <person name="St John F.J."/>
            <person name="Vanden Wymelenberg A."/>
            <person name="Sabat G."/>
            <person name="Splinter BonDurant S."/>
            <person name="Syed K."/>
            <person name="Yadav J.S."/>
            <person name="Doddapaneni H."/>
            <person name="Subramanian V."/>
            <person name="Lavin J.L."/>
            <person name="Oguiza J.A."/>
            <person name="Perez G."/>
            <person name="Pisabarro A.G."/>
            <person name="Ramirez L."/>
            <person name="Santoyo F."/>
            <person name="Master E."/>
            <person name="Coutinho P.M."/>
            <person name="Henrissat B."/>
            <person name="Lombard V."/>
            <person name="Magnuson J.K."/>
            <person name="Kuees U."/>
            <person name="Hori C."/>
            <person name="Igarashi K."/>
            <person name="Samejima M."/>
            <person name="Held B.W."/>
            <person name="Barry K.W."/>
            <person name="LaButti K.M."/>
            <person name="Lapidus A."/>
            <person name="Lindquist E.A."/>
            <person name="Lucas S.M."/>
            <person name="Riley R."/>
            <person name="Salamov A.A."/>
            <person name="Hoffmeister D."/>
            <person name="Schwenk D."/>
            <person name="Hadar Y."/>
            <person name="Yarden O."/>
            <person name="de Vries R.P."/>
            <person name="Wiebenga A."/>
            <person name="Stenlid J."/>
            <person name="Eastwood D."/>
            <person name="Grigoriev I.V."/>
            <person name="Berka R.M."/>
            <person name="Blanchette R.A."/>
            <person name="Kersten P."/>
            <person name="Martinez A.T."/>
            <person name="Vicuna R."/>
            <person name="Cullen D."/>
        </authorList>
    </citation>
    <scope>NUCLEOTIDE SEQUENCE [LARGE SCALE GENOMIC DNA]</scope>
    <source>
        <strain evidence="2 3">B</strain>
    </source>
</reference>